<reference evidence="1" key="1">
    <citation type="submission" date="2019-08" db="EMBL/GenBank/DDBJ databases">
        <authorList>
            <person name="Kucharzyk K."/>
            <person name="Murdoch R.W."/>
            <person name="Higgins S."/>
            <person name="Loffler F."/>
        </authorList>
    </citation>
    <scope>NUCLEOTIDE SEQUENCE</scope>
</reference>
<organism evidence="1">
    <name type="scientific">bioreactor metagenome</name>
    <dbReference type="NCBI Taxonomy" id="1076179"/>
    <lineage>
        <taxon>unclassified sequences</taxon>
        <taxon>metagenomes</taxon>
        <taxon>ecological metagenomes</taxon>
    </lineage>
</organism>
<evidence type="ECO:0000313" key="1">
    <source>
        <dbReference type="EMBL" id="MPN64627.1"/>
    </source>
</evidence>
<proteinExistence type="predicted"/>
<accession>A0A645JMR2</accession>
<protein>
    <submittedName>
        <fullName evidence="1">Uncharacterized protein</fullName>
    </submittedName>
</protein>
<dbReference type="AlphaFoldDB" id="A0A645JMR2"/>
<name>A0A645JMR2_9ZZZZ</name>
<sequence>MCFVIGYLLPFHRQRLCEITITVEKTYCRHIHIAVARFLQIIACENSQTARVDVQYMGKAVFHAEIGYTGAFPVVRYFHVLFEFFVDEAYTLH</sequence>
<gene>
    <name evidence="1" type="ORF">SDC9_212403</name>
</gene>
<comment type="caution">
    <text evidence="1">The sequence shown here is derived from an EMBL/GenBank/DDBJ whole genome shotgun (WGS) entry which is preliminary data.</text>
</comment>
<dbReference type="EMBL" id="VSSQ01145763">
    <property type="protein sequence ID" value="MPN64627.1"/>
    <property type="molecule type" value="Genomic_DNA"/>
</dbReference>